<comment type="caution">
    <text evidence="2">The sequence shown here is derived from an EMBL/GenBank/DDBJ whole genome shotgun (WGS) entry which is preliminary data.</text>
</comment>
<evidence type="ECO:0000256" key="1">
    <source>
        <dbReference type="SAM" id="MobiDB-lite"/>
    </source>
</evidence>
<sequence>MAPLRCSRGYISSCKARISGLKALRPDLDSLPENVVYKVVPLSFCDHKIFALHCSFCPTTLKETDIINEFYLIDKQQNIADYNHKRAIQAEMRTERLKEWTQTQQSWSRFHSFIGFMDPASLPRPRMAYANLTQRIVTGTLWTKQQRFLRECEYCGGIEDHRHVMGECVIAKRMNDSLWQCIQNSSKYHSHTSTKRSKSLNITTKDHKQTSTKPPRYAEKLRHKSTTVTSWPPERRVARNSVCGLLSGPKMGN</sequence>
<keyword evidence="3" id="KW-1185">Reference proteome</keyword>
<dbReference type="AlphaFoldDB" id="A0A2P6MWU8"/>
<protein>
    <submittedName>
        <fullName evidence="2">Uncharacterized protein</fullName>
    </submittedName>
</protein>
<accession>A0A2P6MWU8</accession>
<evidence type="ECO:0000313" key="2">
    <source>
        <dbReference type="EMBL" id="PRP76178.1"/>
    </source>
</evidence>
<gene>
    <name evidence="2" type="ORF">PROFUN_15339</name>
</gene>
<dbReference type="EMBL" id="MDYQ01000344">
    <property type="protein sequence ID" value="PRP76178.1"/>
    <property type="molecule type" value="Genomic_DNA"/>
</dbReference>
<feature type="region of interest" description="Disordered" evidence="1">
    <location>
        <begin position="190"/>
        <end position="228"/>
    </location>
</feature>
<dbReference type="Proteomes" id="UP000241769">
    <property type="component" value="Unassembled WGS sequence"/>
</dbReference>
<reference evidence="2 3" key="1">
    <citation type="journal article" date="2018" name="Genome Biol. Evol.">
        <title>Multiple Roots of Fruiting Body Formation in Amoebozoa.</title>
        <authorList>
            <person name="Hillmann F."/>
            <person name="Forbes G."/>
            <person name="Novohradska S."/>
            <person name="Ferling I."/>
            <person name="Riege K."/>
            <person name="Groth M."/>
            <person name="Westermann M."/>
            <person name="Marz M."/>
            <person name="Spaller T."/>
            <person name="Winckler T."/>
            <person name="Schaap P."/>
            <person name="Glockner G."/>
        </authorList>
    </citation>
    <scope>NUCLEOTIDE SEQUENCE [LARGE SCALE GENOMIC DNA]</scope>
    <source>
        <strain evidence="2 3">Jena</strain>
    </source>
</reference>
<proteinExistence type="predicted"/>
<evidence type="ECO:0000313" key="3">
    <source>
        <dbReference type="Proteomes" id="UP000241769"/>
    </source>
</evidence>
<name>A0A2P6MWU8_9EUKA</name>
<organism evidence="2 3">
    <name type="scientific">Planoprotostelium fungivorum</name>
    <dbReference type="NCBI Taxonomy" id="1890364"/>
    <lineage>
        <taxon>Eukaryota</taxon>
        <taxon>Amoebozoa</taxon>
        <taxon>Evosea</taxon>
        <taxon>Variosea</taxon>
        <taxon>Cavosteliida</taxon>
        <taxon>Cavosteliaceae</taxon>
        <taxon>Planoprotostelium</taxon>
    </lineage>
</organism>
<dbReference type="InParanoid" id="A0A2P6MWU8"/>